<reference evidence="6 7" key="1">
    <citation type="journal article" date="2016" name="Genome Announc.">
        <title>Draft Genome Sequence of the Rumen Methanogen Methanobrevibacter olleyae YLM1.</title>
        <authorList>
            <person name="Kelly W.J."/>
            <person name="Li D."/>
            <person name="Lambie S.C."/>
            <person name="Cox F."/>
            <person name="Attwood G.T."/>
            <person name="Altermann E."/>
            <person name="Leahy S.C."/>
        </authorList>
    </citation>
    <scope>NUCLEOTIDE SEQUENCE [LARGE SCALE GENOMIC DNA]</scope>
    <source>
        <strain evidence="6 7">YLM1</strain>
    </source>
</reference>
<dbReference type="GO" id="GO:0004521">
    <property type="term" value="F:RNA endonuclease activity"/>
    <property type="evidence" value="ECO:0007669"/>
    <property type="project" value="InterPro"/>
</dbReference>
<sequence length="152" mass="16948">MKNWKIIGLILIILLSVVAVSGCIGDEPSFDNSTLDVNALNITEDGTYDSKEEVAAYIKEYHKLPSNYITKSEARSLGWHGGSVEKYAPRKCIGGDSFSNRQSILPVNHAYKECDIDTLGADSRGPKRIVYSTDDYEVYYTGDHYASFEHLT</sequence>
<protein>
    <recommendedName>
        <fullName evidence="2">Ribonuclease</fullName>
    </recommendedName>
</protein>
<dbReference type="PROSITE" id="PS51257">
    <property type="entry name" value="PROKAR_LIPOPROTEIN"/>
    <property type="match status" value="1"/>
</dbReference>
<keyword evidence="7" id="KW-1185">Reference proteome</keyword>
<keyword evidence="4" id="KW-0540">Nuclease</keyword>
<dbReference type="GO" id="GO:0003723">
    <property type="term" value="F:RNA binding"/>
    <property type="evidence" value="ECO:0007669"/>
    <property type="project" value="InterPro"/>
</dbReference>
<dbReference type="InterPro" id="IPR016191">
    <property type="entry name" value="Ribonuclease/ribotoxin"/>
</dbReference>
<dbReference type="GO" id="GO:0016787">
    <property type="term" value="F:hydrolase activity"/>
    <property type="evidence" value="ECO:0007669"/>
    <property type="project" value="UniProtKB-KW"/>
</dbReference>
<dbReference type="Proteomes" id="UP000066376">
    <property type="component" value="Chromosome"/>
</dbReference>
<proteinExistence type="predicted"/>
<dbReference type="Pfam" id="PF00545">
    <property type="entry name" value="Ribonuclease"/>
    <property type="match status" value="1"/>
</dbReference>
<evidence type="ECO:0000256" key="1">
    <source>
        <dbReference type="ARBA" id="ARBA00004613"/>
    </source>
</evidence>
<gene>
    <name evidence="6" type="ORF">YLM1_1690</name>
</gene>
<dbReference type="AlphaFoldDB" id="A0A126R3L3"/>
<accession>A0A126R3L3</accession>
<organism evidence="6 7">
    <name type="scientific">Methanobrevibacter olleyae</name>
    <dbReference type="NCBI Taxonomy" id="294671"/>
    <lineage>
        <taxon>Archaea</taxon>
        <taxon>Methanobacteriati</taxon>
        <taxon>Methanobacteriota</taxon>
        <taxon>Methanomada group</taxon>
        <taxon>Methanobacteria</taxon>
        <taxon>Methanobacteriales</taxon>
        <taxon>Methanobacteriaceae</taxon>
        <taxon>Methanobrevibacter</taxon>
    </lineage>
</organism>
<keyword evidence="3" id="KW-0964">Secreted</keyword>
<dbReference type="EMBL" id="CP014265">
    <property type="protein sequence ID" value="AMK16245.1"/>
    <property type="molecule type" value="Genomic_DNA"/>
</dbReference>
<dbReference type="PATRIC" id="fig|294671.3.peg.1756"/>
<dbReference type="SUPFAM" id="SSF53933">
    <property type="entry name" value="Microbial ribonucleases"/>
    <property type="match status" value="1"/>
</dbReference>
<evidence type="ECO:0000256" key="5">
    <source>
        <dbReference type="ARBA" id="ARBA00022801"/>
    </source>
</evidence>
<dbReference type="GeneID" id="28490003"/>
<dbReference type="Gene3D" id="3.10.450.30">
    <property type="entry name" value="Microbial ribonucleases"/>
    <property type="match status" value="1"/>
</dbReference>
<name>A0A126R3L3_METOL</name>
<evidence type="ECO:0000256" key="3">
    <source>
        <dbReference type="ARBA" id="ARBA00022525"/>
    </source>
</evidence>
<reference evidence="7" key="2">
    <citation type="submission" date="2016-02" db="EMBL/GenBank/DDBJ databases">
        <title>The draft genome sequence of the rumen methanogen Methanobrevibacter olleyae YLM1.</title>
        <authorList>
            <consortium name="New Zealand Agricultural Greenhouse Gas Research Centre/Pastoral Greenhouse Gas Research Consortium"/>
            <person name="Kelly W.J."/>
            <person name="Li D."/>
            <person name="Lambie S.C."/>
            <person name="Attwood G.T."/>
            <person name="Altermann E."/>
            <person name="Leahy S.C."/>
        </authorList>
    </citation>
    <scope>NUCLEOTIDE SEQUENCE [LARGE SCALE GENOMIC DNA]</scope>
    <source>
        <strain evidence="7">YLM1</strain>
    </source>
</reference>
<dbReference type="KEGG" id="mol:YLM1_1690"/>
<dbReference type="InterPro" id="IPR000026">
    <property type="entry name" value="N1-like"/>
</dbReference>
<dbReference type="InterPro" id="IPR001887">
    <property type="entry name" value="Barnase"/>
</dbReference>
<evidence type="ECO:0000313" key="6">
    <source>
        <dbReference type="EMBL" id="AMK16245.1"/>
    </source>
</evidence>
<dbReference type="GO" id="GO:0005576">
    <property type="term" value="C:extracellular region"/>
    <property type="evidence" value="ECO:0007669"/>
    <property type="project" value="UniProtKB-SubCell"/>
</dbReference>
<evidence type="ECO:0000313" key="7">
    <source>
        <dbReference type="Proteomes" id="UP000066376"/>
    </source>
</evidence>
<dbReference type="RefSeq" id="WP_067148510.1">
    <property type="nucleotide sequence ID" value="NZ_CP014265.1"/>
</dbReference>
<evidence type="ECO:0000256" key="2">
    <source>
        <dbReference type="ARBA" id="ARBA00022214"/>
    </source>
</evidence>
<keyword evidence="5" id="KW-0378">Hydrolase</keyword>
<evidence type="ECO:0000256" key="4">
    <source>
        <dbReference type="ARBA" id="ARBA00022722"/>
    </source>
</evidence>
<dbReference type="PRINTS" id="PR00117">
    <property type="entry name" value="BARNASE"/>
</dbReference>
<comment type="subcellular location">
    <subcellularLocation>
        <location evidence="1">Secreted</location>
    </subcellularLocation>
</comment>